<dbReference type="AlphaFoldDB" id="A0A9P0CYC8"/>
<comment type="cofactor">
    <cofactor evidence="1 8">
        <name>heme</name>
        <dbReference type="ChEBI" id="CHEBI:30413"/>
    </cofactor>
</comment>
<dbReference type="OrthoDB" id="1470350at2759"/>
<evidence type="ECO:0000256" key="3">
    <source>
        <dbReference type="ARBA" id="ARBA00022617"/>
    </source>
</evidence>
<dbReference type="PANTHER" id="PTHR24291:SF187">
    <property type="entry name" value="CYTOCHROME P450 4AE1-RELATED"/>
    <property type="match status" value="1"/>
</dbReference>
<dbReference type="CDD" id="cd20628">
    <property type="entry name" value="CYP4"/>
    <property type="match status" value="1"/>
</dbReference>
<evidence type="ECO:0000256" key="7">
    <source>
        <dbReference type="ARBA" id="ARBA00023033"/>
    </source>
</evidence>
<dbReference type="GO" id="GO:0016705">
    <property type="term" value="F:oxidoreductase activity, acting on paired donors, with incorporation or reduction of molecular oxygen"/>
    <property type="evidence" value="ECO:0007669"/>
    <property type="project" value="InterPro"/>
</dbReference>
<dbReference type="GO" id="GO:0004497">
    <property type="term" value="F:monooxygenase activity"/>
    <property type="evidence" value="ECO:0007669"/>
    <property type="project" value="UniProtKB-KW"/>
</dbReference>
<dbReference type="Proteomes" id="UP001153636">
    <property type="component" value="Chromosome 20"/>
</dbReference>
<evidence type="ECO:0000256" key="2">
    <source>
        <dbReference type="ARBA" id="ARBA00010617"/>
    </source>
</evidence>
<dbReference type="EMBL" id="OV651832">
    <property type="protein sequence ID" value="CAH1107184.1"/>
    <property type="molecule type" value="Genomic_DNA"/>
</dbReference>
<keyword evidence="3 8" id="KW-0349">Heme</keyword>
<evidence type="ECO:0000256" key="6">
    <source>
        <dbReference type="ARBA" id="ARBA00023004"/>
    </source>
</evidence>
<keyword evidence="5 9" id="KW-0560">Oxidoreductase</keyword>
<evidence type="ECO:0000256" key="4">
    <source>
        <dbReference type="ARBA" id="ARBA00022723"/>
    </source>
</evidence>
<dbReference type="GO" id="GO:0020037">
    <property type="term" value="F:heme binding"/>
    <property type="evidence" value="ECO:0007669"/>
    <property type="project" value="InterPro"/>
</dbReference>
<feature type="binding site" description="axial binding residue" evidence="8">
    <location>
        <position position="441"/>
    </location>
    <ligand>
        <name>heme</name>
        <dbReference type="ChEBI" id="CHEBI:30413"/>
    </ligand>
    <ligandPart>
        <name>Fe</name>
        <dbReference type="ChEBI" id="CHEBI:18248"/>
    </ligandPart>
</feature>
<dbReference type="InterPro" id="IPR002401">
    <property type="entry name" value="Cyt_P450_E_grp-I"/>
</dbReference>
<dbReference type="SUPFAM" id="SSF48264">
    <property type="entry name" value="Cytochrome P450"/>
    <property type="match status" value="1"/>
</dbReference>
<dbReference type="InterPro" id="IPR050196">
    <property type="entry name" value="Cytochrome_P450_Monoox"/>
</dbReference>
<evidence type="ECO:0000313" key="11">
    <source>
        <dbReference type="Proteomes" id="UP001153636"/>
    </source>
</evidence>
<dbReference type="Pfam" id="PF00067">
    <property type="entry name" value="p450"/>
    <property type="match status" value="1"/>
</dbReference>
<evidence type="ECO:0000256" key="8">
    <source>
        <dbReference type="PIRSR" id="PIRSR602401-1"/>
    </source>
</evidence>
<dbReference type="InterPro" id="IPR001128">
    <property type="entry name" value="Cyt_P450"/>
</dbReference>
<dbReference type="GO" id="GO:0005506">
    <property type="term" value="F:iron ion binding"/>
    <property type="evidence" value="ECO:0007669"/>
    <property type="project" value="InterPro"/>
</dbReference>
<evidence type="ECO:0008006" key="12">
    <source>
        <dbReference type="Google" id="ProtNLM"/>
    </source>
</evidence>
<keyword evidence="11" id="KW-1185">Reference proteome</keyword>
<evidence type="ECO:0000256" key="9">
    <source>
        <dbReference type="RuleBase" id="RU000461"/>
    </source>
</evidence>
<name>A0A9P0CYC8_9CUCU</name>
<dbReference type="InterPro" id="IPR017972">
    <property type="entry name" value="Cyt_P450_CS"/>
</dbReference>
<keyword evidence="6 8" id="KW-0408">Iron</keyword>
<keyword evidence="7 9" id="KW-0503">Monooxygenase</keyword>
<protein>
    <recommendedName>
        <fullName evidence="12">Cytochrome P450</fullName>
    </recommendedName>
</protein>
<dbReference type="PRINTS" id="PR00463">
    <property type="entry name" value="EP450I"/>
</dbReference>
<dbReference type="PANTHER" id="PTHR24291">
    <property type="entry name" value="CYTOCHROME P450 FAMILY 4"/>
    <property type="match status" value="1"/>
</dbReference>
<reference evidence="10" key="1">
    <citation type="submission" date="2022-01" db="EMBL/GenBank/DDBJ databases">
        <authorList>
            <person name="King R."/>
        </authorList>
    </citation>
    <scope>NUCLEOTIDE SEQUENCE</scope>
</reference>
<sequence length="496" mass="57621">MCNVLVSVICVLLSLCLYKWYRNYKYLQQFDWLPPKPGWPIIGNSLEFKDLTDVLSTLIKLIPKKEKMILLKIAGVPNLMVADYDFTEFILSNPNILHKSADYKFYRKWLGTGLLIGGGSKWKSRRRIIAPSFNFSILENFLEVFDSNGNIFINKLKKHIDEDKINIDRFITLYTLDVICETAMGVKVNAQINENSQYVQNVQLMCKIGMIRATSIIKKSNLLYPLTPDYYRELRAIKQLHDVTDAVIEERSLTCSTDEDKEDLNEYGLKKKMAFLDLLLNTRVDGQPLSHEDIREEVDTFMFAGHDTTASAISFCVYFLSENPDVQEQAMEEQKAIFGDDINRKSTLNDLQMMKYLECVIKETLRLCPSVPLYGRQLREDVYYKGNLLPKGLDIYIFPYGMHRDTDYYPDPEKFDPTRFENLDGKRPYKFVPFSLGPRNCVGQKFAMLEMKSIVSKLLRNFEILPTIPKHTLHFVSETVLKSTNGVRIRLKTRKW</sequence>
<dbReference type="PRINTS" id="PR00385">
    <property type="entry name" value="P450"/>
</dbReference>
<accession>A0A9P0CYC8</accession>
<evidence type="ECO:0000256" key="5">
    <source>
        <dbReference type="ARBA" id="ARBA00023002"/>
    </source>
</evidence>
<evidence type="ECO:0000313" key="10">
    <source>
        <dbReference type="EMBL" id="CAH1107184.1"/>
    </source>
</evidence>
<gene>
    <name evidence="10" type="ORF">PSYICH_LOCUS7943</name>
</gene>
<keyword evidence="4 8" id="KW-0479">Metal-binding</keyword>
<evidence type="ECO:0000256" key="1">
    <source>
        <dbReference type="ARBA" id="ARBA00001971"/>
    </source>
</evidence>
<proteinExistence type="inferred from homology"/>
<organism evidence="10 11">
    <name type="scientific">Psylliodes chrysocephalus</name>
    <dbReference type="NCBI Taxonomy" id="3402493"/>
    <lineage>
        <taxon>Eukaryota</taxon>
        <taxon>Metazoa</taxon>
        <taxon>Ecdysozoa</taxon>
        <taxon>Arthropoda</taxon>
        <taxon>Hexapoda</taxon>
        <taxon>Insecta</taxon>
        <taxon>Pterygota</taxon>
        <taxon>Neoptera</taxon>
        <taxon>Endopterygota</taxon>
        <taxon>Coleoptera</taxon>
        <taxon>Polyphaga</taxon>
        <taxon>Cucujiformia</taxon>
        <taxon>Chrysomeloidea</taxon>
        <taxon>Chrysomelidae</taxon>
        <taxon>Galerucinae</taxon>
        <taxon>Alticini</taxon>
        <taxon>Psylliodes</taxon>
    </lineage>
</organism>
<dbReference type="PROSITE" id="PS00086">
    <property type="entry name" value="CYTOCHROME_P450"/>
    <property type="match status" value="1"/>
</dbReference>
<dbReference type="InterPro" id="IPR036396">
    <property type="entry name" value="Cyt_P450_sf"/>
</dbReference>
<dbReference type="Gene3D" id="1.10.630.10">
    <property type="entry name" value="Cytochrome P450"/>
    <property type="match status" value="1"/>
</dbReference>
<comment type="similarity">
    <text evidence="2 9">Belongs to the cytochrome P450 family.</text>
</comment>